<keyword evidence="2" id="KW-1185">Reference proteome</keyword>
<organism evidence="1 2">
    <name type="scientific">Dioscorea alata</name>
    <name type="common">Purple yam</name>
    <dbReference type="NCBI Taxonomy" id="55571"/>
    <lineage>
        <taxon>Eukaryota</taxon>
        <taxon>Viridiplantae</taxon>
        <taxon>Streptophyta</taxon>
        <taxon>Embryophyta</taxon>
        <taxon>Tracheophyta</taxon>
        <taxon>Spermatophyta</taxon>
        <taxon>Magnoliopsida</taxon>
        <taxon>Liliopsida</taxon>
        <taxon>Dioscoreales</taxon>
        <taxon>Dioscoreaceae</taxon>
        <taxon>Dioscorea</taxon>
    </lineage>
</organism>
<comment type="caution">
    <text evidence="1">The sequence shown here is derived from an EMBL/GenBank/DDBJ whole genome shotgun (WGS) entry which is preliminary data.</text>
</comment>
<proteinExistence type="predicted"/>
<name>A0ACB7UHU2_DIOAL</name>
<dbReference type="EMBL" id="CM037026">
    <property type="protein sequence ID" value="KAH7659846.1"/>
    <property type="molecule type" value="Genomic_DNA"/>
</dbReference>
<protein>
    <submittedName>
        <fullName evidence="1">Beta-beta-alpha zinc fingers domain-containing protein</fullName>
    </submittedName>
</protein>
<gene>
    <name evidence="1" type="ORF">IHE45_16G058500</name>
</gene>
<dbReference type="Proteomes" id="UP000827976">
    <property type="component" value="Chromosome 16"/>
</dbReference>
<evidence type="ECO:0000313" key="2">
    <source>
        <dbReference type="Proteomes" id="UP000827976"/>
    </source>
</evidence>
<sequence>MAIEDNMIKRFNCKFCNLTFTTGQALGGHQNYHRTERNALWFASQPCTADPLNPDHRPIIPSHFSHDPMCDVHVSQAFCSGHVVGSSSVGGDSNNDNAMWLRLSEVNQATRPYEVNFQALLRGTKYYKEECKNKDGDELDLTLHL</sequence>
<accession>A0ACB7UHU2</accession>
<reference evidence="2" key="1">
    <citation type="journal article" date="2022" name="Nat. Commun.">
        <title>Chromosome evolution and the genetic basis of agronomically important traits in greater yam.</title>
        <authorList>
            <person name="Bredeson J.V."/>
            <person name="Lyons J.B."/>
            <person name="Oniyinde I.O."/>
            <person name="Okereke N.R."/>
            <person name="Kolade O."/>
            <person name="Nnabue I."/>
            <person name="Nwadili C.O."/>
            <person name="Hribova E."/>
            <person name="Parker M."/>
            <person name="Nwogha J."/>
            <person name="Shu S."/>
            <person name="Carlson J."/>
            <person name="Kariba R."/>
            <person name="Muthemba S."/>
            <person name="Knop K."/>
            <person name="Barton G.J."/>
            <person name="Sherwood A.V."/>
            <person name="Lopez-Montes A."/>
            <person name="Asiedu R."/>
            <person name="Jamnadass R."/>
            <person name="Muchugi A."/>
            <person name="Goodstein D."/>
            <person name="Egesi C.N."/>
            <person name="Featherston J."/>
            <person name="Asfaw A."/>
            <person name="Simpson G.G."/>
            <person name="Dolezel J."/>
            <person name="Hendre P.S."/>
            <person name="Van Deynze A."/>
            <person name="Kumar P.L."/>
            <person name="Obidiegwu J.E."/>
            <person name="Bhattacharjee R."/>
            <person name="Rokhsar D.S."/>
        </authorList>
    </citation>
    <scope>NUCLEOTIDE SEQUENCE [LARGE SCALE GENOMIC DNA]</scope>
    <source>
        <strain evidence="2">cv. TDa95/00328</strain>
    </source>
</reference>
<evidence type="ECO:0000313" key="1">
    <source>
        <dbReference type="EMBL" id="KAH7659846.1"/>
    </source>
</evidence>